<dbReference type="SUPFAM" id="SSF53850">
    <property type="entry name" value="Periplasmic binding protein-like II"/>
    <property type="match status" value="1"/>
</dbReference>
<evidence type="ECO:0000256" key="3">
    <source>
        <dbReference type="ARBA" id="ARBA00023125"/>
    </source>
</evidence>
<dbReference type="Gene3D" id="1.10.10.10">
    <property type="entry name" value="Winged helix-like DNA-binding domain superfamily/Winged helix DNA-binding domain"/>
    <property type="match status" value="1"/>
</dbReference>
<dbReference type="Pfam" id="PF00126">
    <property type="entry name" value="HTH_1"/>
    <property type="match status" value="1"/>
</dbReference>
<evidence type="ECO:0000313" key="6">
    <source>
        <dbReference type="EMBL" id="QAX81131.1"/>
    </source>
</evidence>
<dbReference type="InterPro" id="IPR000847">
    <property type="entry name" value="LysR_HTH_N"/>
</dbReference>
<dbReference type="PANTHER" id="PTHR30346">
    <property type="entry name" value="TRANSCRIPTIONAL DUAL REGULATOR HCAR-RELATED"/>
    <property type="match status" value="1"/>
</dbReference>
<gene>
    <name evidence="6" type="ORF">D5F51_08680</name>
</gene>
<dbReference type="Proteomes" id="UP000288804">
    <property type="component" value="Chromosome"/>
</dbReference>
<sequence>MNIKLLKAFVMLAHKGHYGAAAQALCVTQPALTKQINLLESMLNIHLFSRGRHGAVLTPSGQQLLAEAEKTVSQSDGFLQRAARVSRGAEGFIAIGFGLSTFYLAPHCIAQFRQQFPAIAITLEDIPSTQQYALLTTGELQIGFVRRPAKAPLAYSPLFEDRLVLVTPSDNAFSVDEWLKHLPLLRLYTERGSGLNAQIDLFLQQNQLYAAQTQEVEDIQTILALVIAGIGVALLPQSVVHIAPSGMHILPLSGHHLNWQVGIAWNSAIEDLVRDNFIQTVSRESLTKYRPILCQ</sequence>
<protein>
    <submittedName>
        <fullName evidence="6">LysR family transcriptional regulator</fullName>
    </submittedName>
</protein>
<evidence type="ECO:0000259" key="5">
    <source>
        <dbReference type="PROSITE" id="PS50931"/>
    </source>
</evidence>
<dbReference type="PROSITE" id="PS50931">
    <property type="entry name" value="HTH_LYSR"/>
    <property type="match status" value="1"/>
</dbReference>
<evidence type="ECO:0000313" key="7">
    <source>
        <dbReference type="Proteomes" id="UP000288804"/>
    </source>
</evidence>
<dbReference type="PRINTS" id="PR00039">
    <property type="entry name" value="HTHLYSR"/>
</dbReference>
<evidence type="ECO:0000256" key="1">
    <source>
        <dbReference type="ARBA" id="ARBA00009437"/>
    </source>
</evidence>
<dbReference type="Gene3D" id="3.40.190.10">
    <property type="entry name" value="Periplasmic binding protein-like II"/>
    <property type="match status" value="2"/>
</dbReference>
<dbReference type="SUPFAM" id="SSF46785">
    <property type="entry name" value="Winged helix' DNA-binding domain"/>
    <property type="match status" value="1"/>
</dbReference>
<comment type="similarity">
    <text evidence="1">Belongs to the LysR transcriptional regulatory family.</text>
</comment>
<name>A0ABX5R640_9GAMM</name>
<keyword evidence="7" id="KW-1185">Reference proteome</keyword>
<evidence type="ECO:0000256" key="4">
    <source>
        <dbReference type="ARBA" id="ARBA00023163"/>
    </source>
</evidence>
<keyword evidence="3" id="KW-0238">DNA-binding</keyword>
<proteinExistence type="inferred from homology"/>
<keyword evidence="4" id="KW-0804">Transcription</keyword>
<reference evidence="7" key="1">
    <citation type="submission" date="2018-09" db="EMBL/GenBank/DDBJ databases">
        <title>Yersinia hibernicus sp. nov.</title>
        <authorList>
            <person name="Nguyen S.V."/>
            <person name="Mundanda D.M."/>
            <person name="Anes J."/>
            <person name="Fanning S."/>
        </authorList>
    </citation>
    <scope>NUCLEOTIDE SEQUENCE [LARGE SCALE GENOMIC DNA]</scope>
    <source>
        <strain evidence="7">CFS1934</strain>
    </source>
</reference>
<accession>A0ABX5R640</accession>
<feature type="domain" description="HTH lysR-type" evidence="5">
    <location>
        <begin position="1"/>
        <end position="58"/>
    </location>
</feature>
<dbReference type="InterPro" id="IPR036388">
    <property type="entry name" value="WH-like_DNA-bd_sf"/>
</dbReference>
<keyword evidence="2" id="KW-0805">Transcription regulation</keyword>
<dbReference type="InterPro" id="IPR005119">
    <property type="entry name" value="LysR_subst-bd"/>
</dbReference>
<dbReference type="InterPro" id="IPR036390">
    <property type="entry name" value="WH_DNA-bd_sf"/>
</dbReference>
<dbReference type="CDD" id="cd08414">
    <property type="entry name" value="PBP2_LTTR_aromatics_like"/>
    <property type="match status" value="1"/>
</dbReference>
<dbReference type="RefSeq" id="WP_129196182.1">
    <property type="nucleotide sequence ID" value="NZ_CABHXI010000063.1"/>
</dbReference>
<dbReference type="EMBL" id="CP032487">
    <property type="protein sequence ID" value="QAX81131.1"/>
    <property type="molecule type" value="Genomic_DNA"/>
</dbReference>
<evidence type="ECO:0000256" key="2">
    <source>
        <dbReference type="ARBA" id="ARBA00023015"/>
    </source>
</evidence>
<organism evidence="6 7">
    <name type="scientific">Yersinia hibernica</name>
    <dbReference type="NCBI Taxonomy" id="2339259"/>
    <lineage>
        <taxon>Bacteria</taxon>
        <taxon>Pseudomonadati</taxon>
        <taxon>Pseudomonadota</taxon>
        <taxon>Gammaproteobacteria</taxon>
        <taxon>Enterobacterales</taxon>
        <taxon>Yersiniaceae</taxon>
        <taxon>Yersinia</taxon>
    </lineage>
</organism>
<dbReference type="Pfam" id="PF03466">
    <property type="entry name" value="LysR_substrate"/>
    <property type="match status" value="1"/>
</dbReference>
<dbReference type="PANTHER" id="PTHR30346:SF28">
    <property type="entry name" value="HTH-TYPE TRANSCRIPTIONAL REGULATOR CYNR"/>
    <property type="match status" value="1"/>
</dbReference>